<dbReference type="RefSeq" id="WP_013046506.1">
    <property type="nucleotide sequence ID" value="NC_014010.1"/>
</dbReference>
<evidence type="ECO:0000256" key="16">
    <source>
        <dbReference type="ARBA" id="ARBA00049244"/>
    </source>
</evidence>
<keyword evidence="6 20" id="KW-0235">DNA replication</keyword>
<evidence type="ECO:0000256" key="14">
    <source>
        <dbReference type="ARBA" id="ARBA00025483"/>
    </source>
</evidence>
<dbReference type="InterPro" id="IPR013520">
    <property type="entry name" value="Ribonucl_H"/>
</dbReference>
<feature type="binding site" evidence="19">
    <location>
        <position position="9"/>
    </location>
    <ligand>
        <name>a divalent metal cation</name>
        <dbReference type="ChEBI" id="CHEBI:60240"/>
        <label>1</label>
        <note>catalytic</note>
    </ligand>
</feature>
<evidence type="ECO:0000256" key="5">
    <source>
        <dbReference type="ARBA" id="ARBA00022695"/>
    </source>
</evidence>
<dbReference type="PANTHER" id="PTHR30231">
    <property type="entry name" value="DNA POLYMERASE III SUBUNIT EPSILON"/>
    <property type="match status" value="1"/>
</dbReference>
<evidence type="ECO:0000256" key="6">
    <source>
        <dbReference type="ARBA" id="ARBA00022705"/>
    </source>
</evidence>
<feature type="binding site" evidence="18">
    <location>
        <position position="57"/>
    </location>
    <ligand>
        <name>substrate</name>
    </ligand>
</feature>
<feature type="binding site" evidence="19">
    <location>
        <position position="155"/>
    </location>
    <ligand>
        <name>a divalent metal cation</name>
        <dbReference type="ChEBI" id="CHEBI:60240"/>
        <label>1</label>
        <note>catalytic</note>
    </ligand>
</feature>
<comment type="cofactor">
    <cofactor evidence="19">
        <name>Mg(2+)</name>
        <dbReference type="ChEBI" id="CHEBI:18420"/>
    </cofactor>
    <cofactor evidence="19">
        <name>Mn(2+)</name>
        <dbReference type="ChEBI" id="CHEBI:29035"/>
    </cofactor>
    <text evidence="19">Binds 2 divalent metal cations. Magnesium or manganese.</text>
</comment>
<evidence type="ECO:0000256" key="12">
    <source>
        <dbReference type="ARBA" id="ARBA00022932"/>
    </source>
</evidence>
<evidence type="ECO:0000256" key="9">
    <source>
        <dbReference type="ARBA" id="ARBA00022801"/>
    </source>
</evidence>
<feature type="active site" description="Proton acceptor" evidence="17">
    <location>
        <position position="150"/>
    </location>
</feature>
<comment type="cofactor">
    <cofactor evidence="1 20">
        <name>Mn(2+)</name>
        <dbReference type="ChEBI" id="CHEBI:29035"/>
    </cofactor>
</comment>
<dbReference type="CDD" id="cd06131">
    <property type="entry name" value="DNA_pol_III_epsilon_Ecoli_like"/>
    <property type="match status" value="1"/>
</dbReference>
<dbReference type="InterPro" id="IPR006309">
    <property type="entry name" value="DnaQ_proteo"/>
</dbReference>
<evidence type="ECO:0000256" key="10">
    <source>
        <dbReference type="ARBA" id="ARBA00022839"/>
    </source>
</evidence>
<dbReference type="NCBIfam" id="TIGR01406">
    <property type="entry name" value="dnaQ_proteo"/>
    <property type="match status" value="1"/>
</dbReference>
<organism evidence="23 24">
    <name type="scientific">Puniceispirillum marinum (strain IMCC1322)</name>
    <dbReference type="NCBI Taxonomy" id="488538"/>
    <lineage>
        <taxon>Bacteria</taxon>
        <taxon>Pseudomonadati</taxon>
        <taxon>Pseudomonadota</taxon>
        <taxon>Alphaproteobacteria</taxon>
        <taxon>Candidatus Puniceispirillales</taxon>
        <taxon>Candidatus Puniceispirillaceae</taxon>
        <taxon>Candidatus Puniceispirillum</taxon>
    </lineage>
</organism>
<dbReference type="GO" id="GO:0008408">
    <property type="term" value="F:3'-5' exonuclease activity"/>
    <property type="evidence" value="ECO:0007669"/>
    <property type="project" value="TreeGrafter"/>
</dbReference>
<evidence type="ECO:0000256" key="3">
    <source>
        <dbReference type="ARBA" id="ARBA00020352"/>
    </source>
</evidence>
<keyword evidence="8 19" id="KW-0479">Metal-binding</keyword>
<dbReference type="NCBIfam" id="TIGR00573">
    <property type="entry name" value="dnaq"/>
    <property type="match status" value="1"/>
</dbReference>
<dbReference type="FunFam" id="3.30.420.10:FF:000012">
    <property type="entry name" value="DNA polymerase III subunit epsilon"/>
    <property type="match status" value="1"/>
</dbReference>
<keyword evidence="7 20" id="KW-0540">Nuclease</keyword>
<dbReference type="InterPro" id="IPR036397">
    <property type="entry name" value="RNaseH_sf"/>
</dbReference>
<dbReference type="OrthoDB" id="9804290at2"/>
<keyword evidence="10 20" id="KW-0269">Exonuclease</keyword>
<feature type="binding site" evidence="18">
    <location>
        <position position="155"/>
    </location>
    <ligand>
        <name>substrate</name>
    </ligand>
</feature>
<proteinExistence type="predicted"/>
<accession>D5BUD2</accession>
<dbReference type="GO" id="GO:0003887">
    <property type="term" value="F:DNA-directed DNA polymerase activity"/>
    <property type="evidence" value="ECO:0007669"/>
    <property type="project" value="UniProtKB-KW"/>
</dbReference>
<keyword evidence="9 20" id="KW-0378">Hydrolase</keyword>
<feature type="region of interest" description="Disordered" evidence="21">
    <location>
        <begin position="177"/>
        <end position="214"/>
    </location>
</feature>
<reference evidence="23 24" key="1">
    <citation type="journal article" date="2010" name="J. Bacteriol.">
        <title>Complete genome sequence of "Candidatus Puniceispirillum marinum" IMCC1322, a representative of the SAR116 clade in the Alphaproteobacteria.</title>
        <authorList>
            <person name="Oh H.M."/>
            <person name="Kwon K.K."/>
            <person name="Kang I."/>
            <person name="Kang S.G."/>
            <person name="Lee J.H."/>
            <person name="Kim S.J."/>
            <person name="Cho J.C."/>
        </authorList>
    </citation>
    <scope>NUCLEOTIDE SEQUENCE [LARGE SCALE GENOMIC DNA]</scope>
    <source>
        <strain evidence="23 24">IMCC1322</strain>
    </source>
</reference>
<dbReference type="STRING" id="488538.SAR116_1636"/>
<evidence type="ECO:0000256" key="8">
    <source>
        <dbReference type="ARBA" id="ARBA00022723"/>
    </source>
</evidence>
<keyword evidence="5 20" id="KW-0548">Nucleotidyltransferase</keyword>
<dbReference type="GO" id="GO:0046872">
    <property type="term" value="F:metal ion binding"/>
    <property type="evidence" value="ECO:0007669"/>
    <property type="project" value="UniProtKB-KW"/>
</dbReference>
<dbReference type="PANTHER" id="PTHR30231:SF41">
    <property type="entry name" value="DNA POLYMERASE III SUBUNIT EPSILON"/>
    <property type="match status" value="1"/>
</dbReference>
<dbReference type="GO" id="GO:0045004">
    <property type="term" value="P:DNA replication proofreading"/>
    <property type="evidence" value="ECO:0007669"/>
    <property type="project" value="TreeGrafter"/>
</dbReference>
<feature type="compositionally biased region" description="Low complexity" evidence="21">
    <location>
        <begin position="183"/>
        <end position="205"/>
    </location>
</feature>
<evidence type="ECO:0000313" key="23">
    <source>
        <dbReference type="EMBL" id="ADE39879.1"/>
    </source>
</evidence>
<evidence type="ECO:0000256" key="18">
    <source>
        <dbReference type="PIRSR" id="PIRSR606309-2"/>
    </source>
</evidence>
<protein>
    <recommendedName>
        <fullName evidence="3 20">DNA polymerase III subunit epsilon</fullName>
        <ecNumber evidence="2 20">2.7.7.7</ecNumber>
    </recommendedName>
</protein>
<dbReference type="Pfam" id="PF00929">
    <property type="entry name" value="RNase_T"/>
    <property type="match status" value="1"/>
</dbReference>
<evidence type="ECO:0000256" key="13">
    <source>
        <dbReference type="ARBA" id="ARBA00023211"/>
    </source>
</evidence>
<dbReference type="Gene3D" id="3.30.420.10">
    <property type="entry name" value="Ribonuclease H-like superfamily/Ribonuclease H"/>
    <property type="match status" value="1"/>
</dbReference>
<comment type="subunit">
    <text evidence="15 20">DNA polymerase III contains a core (composed of alpha, epsilon and theta chains) that associates with a tau subunit. This core dimerizes to form the POLIII' complex. PolIII' associates with the gamma complex (composed of gamma, delta, delta', psi and chi chains) and with the beta chain to form the complete DNA polymerase III complex.</text>
</comment>
<evidence type="ECO:0000256" key="4">
    <source>
        <dbReference type="ARBA" id="ARBA00022679"/>
    </source>
</evidence>
<evidence type="ECO:0000256" key="19">
    <source>
        <dbReference type="PIRSR" id="PIRSR606309-3"/>
    </source>
</evidence>
<dbReference type="InterPro" id="IPR012337">
    <property type="entry name" value="RNaseH-like_sf"/>
</dbReference>
<gene>
    <name evidence="20" type="primary">dnaQ</name>
    <name evidence="23" type="ordered locus">SAR116_1636</name>
</gene>
<dbReference type="NCBIfam" id="NF004316">
    <property type="entry name" value="PRK05711.1"/>
    <property type="match status" value="1"/>
</dbReference>
<keyword evidence="13 19" id="KW-0464">Manganese</keyword>
<feature type="binding site" evidence="19">
    <location>
        <position position="7"/>
    </location>
    <ligand>
        <name>a divalent metal cation</name>
        <dbReference type="ChEBI" id="CHEBI:60240"/>
        <label>1</label>
        <note>catalytic</note>
    </ligand>
</feature>
<sequence length="255" mass="27387">MREIALDTETTGINPRDGHRIIEIGCLELLHHLPTGNKLHIYINPEREIDEGAVKVHGLTSAFLADKPLFADIVDEFLAFIGGDQMVIHNASFDMGFLNAELARLDRPVLPMDRAVDTLMMARKKFPGAQANLDALCRRFEIDNGHRDLHGALIDADLLASVYIELLGGKQPGLGLDNGTGSGARSRAGPAGSAGSLGSAGWSGSDHGAETANGTGHFAMSETAIRPIRTHAPSPEEQAAHDAFLDGMENPIWRQ</sequence>
<evidence type="ECO:0000256" key="15">
    <source>
        <dbReference type="ARBA" id="ARBA00026073"/>
    </source>
</evidence>
<feature type="binding site" evidence="18">
    <location>
        <position position="7"/>
    </location>
    <ligand>
        <name>substrate</name>
    </ligand>
</feature>
<dbReference type="GO" id="GO:0005829">
    <property type="term" value="C:cytosol"/>
    <property type="evidence" value="ECO:0007669"/>
    <property type="project" value="TreeGrafter"/>
</dbReference>
<comment type="function">
    <text evidence="14 20">DNA polymerase III is a complex, multichain enzyme responsible for most of the replicative synthesis in bacteria. The epsilon subunit contain the editing function and is a proofreading 3'-5' exonuclease.</text>
</comment>
<evidence type="ECO:0000256" key="7">
    <source>
        <dbReference type="ARBA" id="ARBA00022722"/>
    </source>
</evidence>
<name>D5BUD2_PUNMI</name>
<keyword evidence="24" id="KW-1185">Reference proteome</keyword>
<feature type="binding site" evidence="18">
    <location>
        <position position="9"/>
    </location>
    <ligand>
        <name>substrate</name>
    </ligand>
</feature>
<evidence type="ECO:0000256" key="1">
    <source>
        <dbReference type="ARBA" id="ARBA00001936"/>
    </source>
</evidence>
<evidence type="ECO:0000256" key="2">
    <source>
        <dbReference type="ARBA" id="ARBA00012417"/>
    </source>
</evidence>
<dbReference type="EC" id="2.7.7.7" evidence="2 20"/>
<dbReference type="InterPro" id="IPR006054">
    <property type="entry name" value="DnaQ"/>
</dbReference>
<dbReference type="SUPFAM" id="SSF53098">
    <property type="entry name" value="Ribonuclease H-like"/>
    <property type="match status" value="1"/>
</dbReference>
<keyword evidence="4 20" id="KW-0808">Transferase</keyword>
<dbReference type="HOGENOM" id="CLU_047806_2_0_5"/>
<evidence type="ECO:0000259" key="22">
    <source>
        <dbReference type="SMART" id="SM00479"/>
    </source>
</evidence>
<evidence type="ECO:0000313" key="24">
    <source>
        <dbReference type="Proteomes" id="UP000007460"/>
    </source>
</evidence>
<dbReference type="KEGG" id="apb:SAR116_1636"/>
<evidence type="ECO:0000256" key="17">
    <source>
        <dbReference type="PIRSR" id="PIRSR606309-1"/>
    </source>
</evidence>
<dbReference type="Proteomes" id="UP000007460">
    <property type="component" value="Chromosome"/>
</dbReference>
<dbReference type="eggNOG" id="COG0847">
    <property type="taxonomic scope" value="Bacteria"/>
</dbReference>
<keyword evidence="11 19" id="KW-0460">Magnesium</keyword>
<keyword evidence="12 20" id="KW-0239">DNA-directed DNA polymerase</keyword>
<evidence type="ECO:0000256" key="20">
    <source>
        <dbReference type="RuleBase" id="RU364087"/>
    </source>
</evidence>
<evidence type="ECO:0000256" key="11">
    <source>
        <dbReference type="ARBA" id="ARBA00022842"/>
    </source>
</evidence>
<dbReference type="GO" id="GO:0003677">
    <property type="term" value="F:DNA binding"/>
    <property type="evidence" value="ECO:0007669"/>
    <property type="project" value="InterPro"/>
</dbReference>
<dbReference type="SMART" id="SM00479">
    <property type="entry name" value="EXOIII"/>
    <property type="match status" value="1"/>
</dbReference>
<evidence type="ECO:0000256" key="21">
    <source>
        <dbReference type="SAM" id="MobiDB-lite"/>
    </source>
</evidence>
<comment type="catalytic activity">
    <reaction evidence="16 20">
        <text>DNA(n) + a 2'-deoxyribonucleoside 5'-triphosphate = DNA(n+1) + diphosphate</text>
        <dbReference type="Rhea" id="RHEA:22508"/>
        <dbReference type="Rhea" id="RHEA-COMP:17339"/>
        <dbReference type="Rhea" id="RHEA-COMP:17340"/>
        <dbReference type="ChEBI" id="CHEBI:33019"/>
        <dbReference type="ChEBI" id="CHEBI:61560"/>
        <dbReference type="ChEBI" id="CHEBI:173112"/>
        <dbReference type="EC" id="2.7.7.7"/>
    </reaction>
</comment>
<feature type="domain" description="Exonuclease" evidence="22">
    <location>
        <begin position="2"/>
        <end position="172"/>
    </location>
</feature>
<dbReference type="AlphaFoldDB" id="D5BUD2"/>
<dbReference type="EMBL" id="CP001751">
    <property type="protein sequence ID" value="ADE39879.1"/>
    <property type="molecule type" value="Genomic_DNA"/>
</dbReference>